<name>A0A4P9VJ24_9GAMM</name>
<dbReference type="RefSeq" id="WP_094786050.1">
    <property type="nucleotide sequence ID" value="NZ_JAEVHG010000006.1"/>
</dbReference>
<dbReference type="AlphaFoldDB" id="A0A4P9VJ24"/>
<dbReference type="EMBL" id="NDXW01000001">
    <property type="protein sequence ID" value="RDH42566.1"/>
    <property type="molecule type" value="Genomic_DNA"/>
</dbReference>
<dbReference type="InterPro" id="IPR006750">
    <property type="entry name" value="YdcZ"/>
</dbReference>
<comment type="caution">
    <text evidence="2">The sequence shown here is derived from an EMBL/GenBank/DDBJ whole genome shotgun (WGS) entry which is preliminary data.</text>
</comment>
<evidence type="ECO:0000313" key="3">
    <source>
        <dbReference type="Proteomes" id="UP000257039"/>
    </source>
</evidence>
<evidence type="ECO:0000256" key="1">
    <source>
        <dbReference type="SAM" id="Phobius"/>
    </source>
</evidence>
<keyword evidence="1" id="KW-0472">Membrane</keyword>
<evidence type="ECO:0000313" key="2">
    <source>
        <dbReference type="EMBL" id="RDH42566.1"/>
    </source>
</evidence>
<dbReference type="Proteomes" id="UP000257039">
    <property type="component" value="Unassembled WGS sequence"/>
</dbReference>
<dbReference type="SUPFAM" id="SSF103481">
    <property type="entry name" value="Multidrug resistance efflux transporter EmrE"/>
    <property type="match status" value="1"/>
</dbReference>
<dbReference type="GO" id="GO:0005886">
    <property type="term" value="C:plasma membrane"/>
    <property type="evidence" value="ECO:0007669"/>
    <property type="project" value="TreeGrafter"/>
</dbReference>
<feature type="transmembrane region" description="Helical" evidence="1">
    <location>
        <begin position="119"/>
        <end position="136"/>
    </location>
</feature>
<protein>
    <submittedName>
        <fullName evidence="2">DMT family transporter</fullName>
    </submittedName>
</protein>
<proteinExistence type="predicted"/>
<feature type="transmembrane region" description="Helical" evidence="1">
    <location>
        <begin position="66"/>
        <end position="86"/>
    </location>
</feature>
<dbReference type="Pfam" id="PF04657">
    <property type="entry name" value="DMT_YdcZ"/>
    <property type="match status" value="1"/>
</dbReference>
<keyword evidence="1" id="KW-0812">Transmembrane</keyword>
<accession>A0A4P9VJ24</accession>
<dbReference type="PANTHER" id="PTHR34821">
    <property type="entry name" value="INNER MEMBRANE PROTEIN YDCZ"/>
    <property type="match status" value="1"/>
</dbReference>
<sequence>MILFIFLALLNGMLIGSSRAINGQLSAKIGPFKASLWNHIIGFIFLTLILIVMGQWQVDNPADIPFSAYLGGFFGALFVAVSSYVFPRLGAMNAAILVISGQMISAVFIDWQNTDSVPSLLRCLGVIVVLLGIYLSRLPNTSKNKEVIND</sequence>
<feature type="transmembrane region" description="Helical" evidence="1">
    <location>
        <begin position="92"/>
        <end position="112"/>
    </location>
</feature>
<gene>
    <name evidence="2" type="ORF">B9G39_03395</name>
</gene>
<keyword evidence="1" id="KW-1133">Transmembrane helix</keyword>
<dbReference type="PANTHER" id="PTHR34821:SF2">
    <property type="entry name" value="INNER MEMBRANE PROTEIN YDCZ"/>
    <property type="match status" value="1"/>
</dbReference>
<dbReference type="InterPro" id="IPR037185">
    <property type="entry name" value="EmrE-like"/>
</dbReference>
<keyword evidence="3" id="KW-1185">Reference proteome</keyword>
<organism evidence="2 3">
    <name type="scientific">Zooshikella ganghwensis</name>
    <dbReference type="NCBI Taxonomy" id="202772"/>
    <lineage>
        <taxon>Bacteria</taxon>
        <taxon>Pseudomonadati</taxon>
        <taxon>Pseudomonadota</taxon>
        <taxon>Gammaproteobacteria</taxon>
        <taxon>Oceanospirillales</taxon>
        <taxon>Zooshikellaceae</taxon>
        <taxon>Zooshikella</taxon>
    </lineage>
</organism>
<feature type="transmembrane region" description="Helical" evidence="1">
    <location>
        <begin position="36"/>
        <end position="54"/>
    </location>
</feature>
<reference evidence="2 3" key="1">
    <citation type="submission" date="2017-04" db="EMBL/GenBank/DDBJ databases">
        <title>Draft genome sequence of Zooshikella ganghwensis VG4 isolated from Red Sea sediments.</title>
        <authorList>
            <person name="Rehman Z."/>
            <person name="Alam I."/>
            <person name="Kamau A."/>
            <person name="Bajic V."/>
            <person name="Leiknes T."/>
        </authorList>
    </citation>
    <scope>NUCLEOTIDE SEQUENCE [LARGE SCALE GENOMIC DNA]</scope>
    <source>
        <strain evidence="2 3">VG4</strain>
    </source>
</reference>